<evidence type="ECO:0000256" key="1">
    <source>
        <dbReference type="SAM" id="SignalP"/>
    </source>
</evidence>
<reference evidence="3" key="1">
    <citation type="submission" date="2022-11" db="UniProtKB">
        <authorList>
            <consortium name="WormBaseParasite"/>
        </authorList>
    </citation>
    <scope>IDENTIFICATION</scope>
</reference>
<keyword evidence="1" id="KW-0732">Signal</keyword>
<evidence type="ECO:0000313" key="3">
    <source>
        <dbReference type="WBParaSite" id="PSAMB.scaffold7403size7702.g30033.t1"/>
    </source>
</evidence>
<dbReference type="WBParaSite" id="PSAMB.scaffold7403size7702.g30033.t1">
    <property type="protein sequence ID" value="PSAMB.scaffold7403size7702.g30033.t1"/>
    <property type="gene ID" value="PSAMB.scaffold7403size7702.g30033"/>
</dbReference>
<accession>A0A914XF16</accession>
<protein>
    <submittedName>
        <fullName evidence="3">Secreted protein</fullName>
    </submittedName>
</protein>
<keyword evidence="2" id="KW-1185">Reference proteome</keyword>
<proteinExistence type="predicted"/>
<dbReference type="AlphaFoldDB" id="A0A914XF16"/>
<organism evidence="2 3">
    <name type="scientific">Plectus sambesii</name>
    <dbReference type="NCBI Taxonomy" id="2011161"/>
    <lineage>
        <taxon>Eukaryota</taxon>
        <taxon>Metazoa</taxon>
        <taxon>Ecdysozoa</taxon>
        <taxon>Nematoda</taxon>
        <taxon>Chromadorea</taxon>
        <taxon>Plectida</taxon>
        <taxon>Plectina</taxon>
        <taxon>Plectoidea</taxon>
        <taxon>Plectidae</taxon>
        <taxon>Plectus</taxon>
    </lineage>
</organism>
<name>A0A914XF16_9BILA</name>
<evidence type="ECO:0000313" key="2">
    <source>
        <dbReference type="Proteomes" id="UP000887566"/>
    </source>
</evidence>
<dbReference type="Proteomes" id="UP000887566">
    <property type="component" value="Unplaced"/>
</dbReference>
<feature type="signal peptide" evidence="1">
    <location>
        <begin position="1"/>
        <end position="21"/>
    </location>
</feature>
<feature type="chain" id="PRO_5036895520" evidence="1">
    <location>
        <begin position="22"/>
        <end position="183"/>
    </location>
</feature>
<sequence length="183" mass="20649">MRLLLACWCYLLSSVPSVVESRAVNGDWERLVFGRRSSRDSEPKPCEQLVERNVTSAVNGDWERLVFGRRSSRDSEPKPCEQLVERNVTVPTALSLSTASILQVDPDLRFFLSSCANRSKPKCALLQTKKETACVTRYNWVPARTRSPDALIDNYNDDKILLPTACVCWLGPVPDGRVIVEDY</sequence>